<dbReference type="EMBL" id="BMLS01000001">
    <property type="protein sequence ID" value="GGO66785.1"/>
    <property type="molecule type" value="Genomic_DNA"/>
</dbReference>
<evidence type="ECO:0000256" key="1">
    <source>
        <dbReference type="ARBA" id="ARBA00022801"/>
    </source>
</evidence>
<keyword evidence="1" id="KW-0378">Hydrolase</keyword>
<evidence type="ECO:0000313" key="5">
    <source>
        <dbReference type="EMBL" id="GGO66785.1"/>
    </source>
</evidence>
<dbReference type="SUPFAM" id="SSF81606">
    <property type="entry name" value="PP2C-like"/>
    <property type="match status" value="1"/>
</dbReference>
<dbReference type="SMART" id="SM00448">
    <property type="entry name" value="REC"/>
    <property type="match status" value="1"/>
</dbReference>
<dbReference type="Proteomes" id="UP000606935">
    <property type="component" value="Unassembled WGS sequence"/>
</dbReference>
<feature type="coiled-coil region" evidence="3">
    <location>
        <begin position="169"/>
        <end position="203"/>
    </location>
</feature>
<gene>
    <name evidence="5" type="ORF">GCM10010982_11790</name>
</gene>
<organism evidence="5 6">
    <name type="scientific">Bowmanella pacifica</name>
    <dbReference type="NCBI Taxonomy" id="502051"/>
    <lineage>
        <taxon>Bacteria</taxon>
        <taxon>Pseudomonadati</taxon>
        <taxon>Pseudomonadota</taxon>
        <taxon>Gammaproteobacteria</taxon>
        <taxon>Alteromonadales</taxon>
        <taxon>Alteromonadaceae</taxon>
        <taxon>Bowmanella</taxon>
    </lineage>
</organism>
<reference evidence="5" key="1">
    <citation type="journal article" date="2014" name="Int. J. Syst. Evol. Microbiol.">
        <title>Complete genome sequence of Corynebacterium casei LMG S-19264T (=DSM 44701T), isolated from a smear-ripened cheese.</title>
        <authorList>
            <consortium name="US DOE Joint Genome Institute (JGI-PGF)"/>
            <person name="Walter F."/>
            <person name="Albersmeier A."/>
            <person name="Kalinowski J."/>
            <person name="Ruckert C."/>
        </authorList>
    </citation>
    <scope>NUCLEOTIDE SEQUENCE</scope>
    <source>
        <strain evidence="5">CGMCC 1.7086</strain>
    </source>
</reference>
<dbReference type="InterPro" id="IPR011006">
    <property type="entry name" value="CheY-like_superfamily"/>
</dbReference>
<dbReference type="Gene3D" id="3.60.40.10">
    <property type="entry name" value="PPM-type phosphatase domain"/>
    <property type="match status" value="1"/>
</dbReference>
<evidence type="ECO:0000256" key="3">
    <source>
        <dbReference type="SAM" id="Coils"/>
    </source>
</evidence>
<sequence>MSQTTYNEERLLFCNEDEAVQTGQNDKTPWKVLIVDDDDEVHILTRLVLRDLVFEQRPLLLLSAKSAAEARKVLTKEQDIALVLLDVVMESDDAGLQLVKFIRRDLRNDDVRIILRTGQPGHAPEQQVILQYDINDYKEKTELTVQKLFTAVIASLRTYMYIEKVTQLNQQLEQKVTFRTQELEQANAKLEQSLKILQDGEKAGRQVQFKLLPDKELTIERVSFSHLLMPSEIMSGDFVDYFAVNERYMGFYLADVAGHGVSSAFVTIYLKRFITTLQEQYRRGEQSALLDPAAVLSMLNQALIADDIGKHIAIFYAVIDLQSNQLCYANAGIFPWPVLIQNGQAQLIETKGTPVGLFDFTQYQTSYCPLADKFRLYICSDGILDILQEVSLEEKMHSLIACLQHAPDDMQGLAEHLSIRSSSHLSDDLTVLSVFR</sequence>
<dbReference type="AlphaFoldDB" id="A0A917YV05"/>
<dbReference type="InterPro" id="IPR001789">
    <property type="entry name" value="Sig_transdc_resp-reg_receiver"/>
</dbReference>
<evidence type="ECO:0000259" key="4">
    <source>
        <dbReference type="PROSITE" id="PS50110"/>
    </source>
</evidence>
<feature type="modified residue" description="4-aspartylphosphate" evidence="2">
    <location>
        <position position="86"/>
    </location>
</feature>
<feature type="domain" description="Response regulatory" evidence="4">
    <location>
        <begin position="31"/>
        <end position="155"/>
    </location>
</feature>
<dbReference type="Gene3D" id="3.40.50.2300">
    <property type="match status" value="1"/>
</dbReference>
<dbReference type="Pfam" id="PF00072">
    <property type="entry name" value="Response_reg"/>
    <property type="match status" value="1"/>
</dbReference>
<dbReference type="PROSITE" id="PS50110">
    <property type="entry name" value="RESPONSE_REGULATORY"/>
    <property type="match status" value="1"/>
</dbReference>
<dbReference type="GO" id="GO:0016791">
    <property type="term" value="F:phosphatase activity"/>
    <property type="evidence" value="ECO:0007669"/>
    <property type="project" value="TreeGrafter"/>
</dbReference>
<comment type="caution">
    <text evidence="5">The sequence shown here is derived from an EMBL/GenBank/DDBJ whole genome shotgun (WGS) entry which is preliminary data.</text>
</comment>
<evidence type="ECO:0000256" key="2">
    <source>
        <dbReference type="PROSITE-ProRule" id="PRU00169"/>
    </source>
</evidence>
<dbReference type="Pfam" id="PF07228">
    <property type="entry name" value="SpoIIE"/>
    <property type="match status" value="1"/>
</dbReference>
<dbReference type="SUPFAM" id="SSF52172">
    <property type="entry name" value="CheY-like"/>
    <property type="match status" value="1"/>
</dbReference>
<dbReference type="PANTHER" id="PTHR43156:SF2">
    <property type="entry name" value="STAGE II SPORULATION PROTEIN E"/>
    <property type="match status" value="1"/>
</dbReference>
<proteinExistence type="predicted"/>
<protein>
    <submittedName>
        <fullName evidence="5">Fused response regulator/phosphatase</fullName>
    </submittedName>
</protein>
<keyword evidence="6" id="KW-1185">Reference proteome</keyword>
<dbReference type="SMART" id="SM00331">
    <property type="entry name" value="PP2C_SIG"/>
    <property type="match status" value="1"/>
</dbReference>
<accession>A0A917YV05</accession>
<evidence type="ECO:0000313" key="6">
    <source>
        <dbReference type="Proteomes" id="UP000606935"/>
    </source>
</evidence>
<dbReference type="GO" id="GO:0000160">
    <property type="term" value="P:phosphorelay signal transduction system"/>
    <property type="evidence" value="ECO:0007669"/>
    <property type="project" value="InterPro"/>
</dbReference>
<keyword evidence="2" id="KW-0597">Phosphoprotein</keyword>
<dbReference type="PANTHER" id="PTHR43156">
    <property type="entry name" value="STAGE II SPORULATION PROTEIN E-RELATED"/>
    <property type="match status" value="1"/>
</dbReference>
<name>A0A917YV05_9ALTE</name>
<reference evidence="5" key="2">
    <citation type="submission" date="2020-09" db="EMBL/GenBank/DDBJ databases">
        <authorList>
            <person name="Sun Q."/>
            <person name="Zhou Y."/>
        </authorList>
    </citation>
    <scope>NUCLEOTIDE SEQUENCE</scope>
    <source>
        <strain evidence="5">CGMCC 1.7086</strain>
    </source>
</reference>
<dbReference type="InterPro" id="IPR036457">
    <property type="entry name" value="PPM-type-like_dom_sf"/>
</dbReference>
<dbReference type="InterPro" id="IPR052016">
    <property type="entry name" value="Bact_Sigma-Reg"/>
</dbReference>
<keyword evidence="3" id="KW-0175">Coiled coil</keyword>
<dbReference type="RefSeq" id="WP_188691562.1">
    <property type="nucleotide sequence ID" value="NZ_BMLS01000001.1"/>
</dbReference>
<dbReference type="InterPro" id="IPR001932">
    <property type="entry name" value="PPM-type_phosphatase-like_dom"/>
</dbReference>